<keyword evidence="6 7" id="KW-0030">Aminoacyl-tRNA synthetase</keyword>
<proteinExistence type="inferred from homology"/>
<dbReference type="AlphaFoldDB" id="A0A317FC11"/>
<dbReference type="InterPro" id="IPR049940">
    <property type="entry name" value="GluQ/Sye"/>
</dbReference>
<evidence type="ECO:0000256" key="6">
    <source>
        <dbReference type="ARBA" id="ARBA00023146"/>
    </source>
</evidence>
<dbReference type="GO" id="GO:0006424">
    <property type="term" value="P:glutamyl-tRNA aminoacylation"/>
    <property type="evidence" value="ECO:0007669"/>
    <property type="project" value="TreeGrafter"/>
</dbReference>
<dbReference type="RefSeq" id="WP_109871914.1">
    <property type="nucleotide sequence ID" value="NZ_QGNA01000004.1"/>
</dbReference>
<keyword evidence="1 7" id="KW-0436">Ligase</keyword>
<sequence length="284" mass="31042">MAAMLRCVTRFAPSPTGFLHLGHAHSALAGWTRARAAGGRFLLRLEDIDPGRCRPEYATAILEDLRWLGLDWDGPVRVQSEHLEEYRLALDSLAARGLLYPCFCTRADIAREIAASGAAPHGPDGPLYPGTCRNLSKEERARRIAAGEAHALRLDMARALALAPRDLSFHEEGEGRIACRPERFGDVVLARKDAPASYHLCVTHDDALQGVTLVTRGEDLRPATDLHRLLQALMGWPEPAYAHHRLLTDASGRRLAKRDKAATLRDLRAAGVSPAEARAMAGFG</sequence>
<dbReference type="NCBIfam" id="NF004315">
    <property type="entry name" value="PRK05710.1-4"/>
    <property type="match status" value="1"/>
</dbReference>
<dbReference type="InterPro" id="IPR020058">
    <property type="entry name" value="Glu/Gln-tRNA-synth_Ib_cat-dom"/>
</dbReference>
<dbReference type="InterPro" id="IPR014729">
    <property type="entry name" value="Rossmann-like_a/b/a_fold"/>
</dbReference>
<dbReference type="Proteomes" id="UP000245765">
    <property type="component" value="Unassembled WGS sequence"/>
</dbReference>
<keyword evidence="4" id="KW-0862">Zinc</keyword>
<comment type="similarity">
    <text evidence="7">Belongs to the class-I aminoacyl-tRNA synthetase family.</text>
</comment>
<keyword evidence="2" id="KW-0479">Metal-binding</keyword>
<dbReference type="InterPro" id="IPR001412">
    <property type="entry name" value="aa-tRNA-synth_I_CS"/>
</dbReference>
<reference evidence="10" key="1">
    <citation type="submission" date="2018-05" db="EMBL/GenBank/DDBJ databases">
        <authorList>
            <person name="Du Z."/>
            <person name="Wang X."/>
        </authorList>
    </citation>
    <scope>NUCLEOTIDE SEQUENCE [LARGE SCALE GENOMIC DNA]</scope>
    <source>
        <strain evidence="10">CQN31</strain>
    </source>
</reference>
<dbReference type="SUPFAM" id="SSF52374">
    <property type="entry name" value="Nucleotidylyl transferase"/>
    <property type="match status" value="1"/>
</dbReference>
<keyword evidence="3 7" id="KW-0547">Nucleotide-binding</keyword>
<keyword evidence="7" id="KW-0648">Protein biosynthesis</keyword>
<dbReference type="PRINTS" id="PR00987">
    <property type="entry name" value="TRNASYNTHGLU"/>
</dbReference>
<evidence type="ECO:0000256" key="1">
    <source>
        <dbReference type="ARBA" id="ARBA00022598"/>
    </source>
</evidence>
<dbReference type="EMBL" id="QGNA01000004">
    <property type="protein sequence ID" value="PWS35547.1"/>
    <property type="molecule type" value="Genomic_DNA"/>
</dbReference>
<dbReference type="PANTHER" id="PTHR43311">
    <property type="entry name" value="GLUTAMATE--TRNA LIGASE"/>
    <property type="match status" value="1"/>
</dbReference>
<evidence type="ECO:0000256" key="3">
    <source>
        <dbReference type="ARBA" id="ARBA00022741"/>
    </source>
</evidence>
<evidence type="ECO:0000256" key="5">
    <source>
        <dbReference type="ARBA" id="ARBA00022840"/>
    </source>
</evidence>
<dbReference type="OrthoDB" id="9807503at2"/>
<dbReference type="PANTHER" id="PTHR43311:SF1">
    <property type="entry name" value="GLUTAMYL-Q TRNA(ASP) SYNTHETASE"/>
    <property type="match status" value="1"/>
</dbReference>
<evidence type="ECO:0000259" key="8">
    <source>
        <dbReference type="Pfam" id="PF00749"/>
    </source>
</evidence>
<gene>
    <name evidence="9" type="ORF">DFH01_18280</name>
</gene>
<accession>A0A317FC11</accession>
<keyword evidence="5 7" id="KW-0067">ATP-binding</keyword>
<dbReference type="Pfam" id="PF00749">
    <property type="entry name" value="tRNA-synt_1c"/>
    <property type="match status" value="1"/>
</dbReference>
<keyword evidence="10" id="KW-1185">Reference proteome</keyword>
<dbReference type="InterPro" id="IPR000924">
    <property type="entry name" value="Glu/Gln-tRNA-synth"/>
</dbReference>
<evidence type="ECO:0000256" key="7">
    <source>
        <dbReference type="RuleBase" id="RU363037"/>
    </source>
</evidence>
<evidence type="ECO:0000313" key="9">
    <source>
        <dbReference type="EMBL" id="PWS35547.1"/>
    </source>
</evidence>
<evidence type="ECO:0000313" key="10">
    <source>
        <dbReference type="Proteomes" id="UP000245765"/>
    </source>
</evidence>
<dbReference type="GO" id="GO:0004818">
    <property type="term" value="F:glutamate-tRNA ligase activity"/>
    <property type="evidence" value="ECO:0007669"/>
    <property type="project" value="TreeGrafter"/>
</dbReference>
<organism evidence="9 10">
    <name type="scientific">Falsiroseomonas bella</name>
    <dbReference type="NCBI Taxonomy" id="2184016"/>
    <lineage>
        <taxon>Bacteria</taxon>
        <taxon>Pseudomonadati</taxon>
        <taxon>Pseudomonadota</taxon>
        <taxon>Alphaproteobacteria</taxon>
        <taxon>Acetobacterales</taxon>
        <taxon>Roseomonadaceae</taxon>
        <taxon>Falsiroseomonas</taxon>
    </lineage>
</organism>
<protein>
    <submittedName>
        <fullName evidence="9">tRNA glutamyl-Q(34) synthetase GluQRS</fullName>
    </submittedName>
</protein>
<dbReference type="Gene3D" id="3.40.50.620">
    <property type="entry name" value="HUPs"/>
    <property type="match status" value="1"/>
</dbReference>
<evidence type="ECO:0000256" key="4">
    <source>
        <dbReference type="ARBA" id="ARBA00022833"/>
    </source>
</evidence>
<name>A0A317FC11_9PROT</name>
<dbReference type="GO" id="GO:0005524">
    <property type="term" value="F:ATP binding"/>
    <property type="evidence" value="ECO:0007669"/>
    <property type="project" value="UniProtKB-KW"/>
</dbReference>
<evidence type="ECO:0000256" key="2">
    <source>
        <dbReference type="ARBA" id="ARBA00022723"/>
    </source>
</evidence>
<dbReference type="PROSITE" id="PS00178">
    <property type="entry name" value="AA_TRNA_LIGASE_I"/>
    <property type="match status" value="1"/>
</dbReference>
<feature type="domain" description="Glutamyl/glutaminyl-tRNA synthetase class Ib catalytic" evidence="8">
    <location>
        <begin position="8"/>
        <end position="267"/>
    </location>
</feature>
<dbReference type="GO" id="GO:0005829">
    <property type="term" value="C:cytosol"/>
    <property type="evidence" value="ECO:0007669"/>
    <property type="project" value="TreeGrafter"/>
</dbReference>
<comment type="caution">
    <text evidence="9">The sequence shown here is derived from an EMBL/GenBank/DDBJ whole genome shotgun (WGS) entry which is preliminary data.</text>
</comment>